<keyword evidence="1" id="KW-0472">Membrane</keyword>
<proteinExistence type="predicted"/>
<name>A0A2P1E6T7_9TOMB</name>
<organism evidence="2">
    <name type="scientific">Hibiscus chlorotic ringspot virus</name>
    <dbReference type="NCBI Taxonomy" id="53181"/>
    <lineage>
        <taxon>Viruses</taxon>
        <taxon>Riboviria</taxon>
        <taxon>Orthornavirae</taxon>
        <taxon>Kitrinoviricota</taxon>
        <taxon>Tolucaviricetes</taxon>
        <taxon>Tolivirales</taxon>
        <taxon>Tombusviridae</taxon>
        <taxon>Procedovirinae</taxon>
        <taxon>Betacarmovirus</taxon>
        <taxon>Betacarmovirus hibisci</taxon>
    </lineage>
</organism>
<feature type="transmembrane region" description="Helical" evidence="1">
    <location>
        <begin position="186"/>
        <end position="213"/>
    </location>
</feature>
<evidence type="ECO:0000256" key="1">
    <source>
        <dbReference type="SAM" id="Phobius"/>
    </source>
</evidence>
<keyword evidence="1" id="KW-0812">Transmembrane</keyword>
<sequence length="224" mass="25748">MTQPFNVRLMPIYLGQSNLRTMGGLLFLRVKREQPIDTRVEPVLLLLKLSCQHLRLQLRWPPRCGLVTLEQTLGRLENRSLSSIASLWAMSPGRLVVGYWWSRERLTPATYSASPGFLYLLPDMRSTACHHCLLDILQLAPRPRRARSSWRLIKTLQMLPPPPRATCITMMEQLESHPGIVPCCKYLVIMWIGLLMIPVVPTLSLLTLVRWLLPIMANLKGMWM</sequence>
<protein>
    <submittedName>
        <fullName evidence="2">p38</fullName>
    </submittedName>
</protein>
<dbReference type="EMBL" id="KY933060">
    <property type="protein sequence ID" value="AVK94111.1"/>
    <property type="molecule type" value="Genomic_RNA"/>
</dbReference>
<reference evidence="2" key="1">
    <citation type="submission" date="2017-04" db="EMBL/GenBank/DDBJ databases">
        <title>Full-Genome Sequence of Hibiscus chlorotic ringspot virus from China Determined by Deep Sequencing.</title>
        <authorList>
            <person name="Zheng G.H."/>
            <person name="Ye T."/>
            <person name="Ming Y.L."/>
            <person name="Zhang W.Z."/>
            <person name="Liu S.S."/>
            <person name="Zheng Z.Z."/>
            <person name="Chen L.H."/>
        </authorList>
    </citation>
    <scope>NUCLEOTIDE SEQUENCE</scope>
    <source>
        <strain evidence="2">XM</strain>
    </source>
</reference>
<evidence type="ECO:0000313" key="2">
    <source>
        <dbReference type="EMBL" id="AVK94111.1"/>
    </source>
</evidence>
<keyword evidence="1" id="KW-1133">Transmembrane helix</keyword>
<accession>A0A2P1E6T7</accession>